<evidence type="ECO:0000256" key="2">
    <source>
        <dbReference type="ARBA" id="ARBA00022679"/>
    </source>
</evidence>
<dbReference type="Pfam" id="PF02636">
    <property type="entry name" value="Methyltransf_28"/>
    <property type="match status" value="1"/>
</dbReference>
<comment type="caution">
    <text evidence="3">The sequence shown here is derived from an EMBL/GenBank/DDBJ whole genome shotgun (WGS) entry which is preliminary data.</text>
</comment>
<dbReference type="PANTHER" id="PTHR12049">
    <property type="entry name" value="PROTEIN ARGININE METHYLTRANSFERASE NDUFAF7, MITOCHONDRIAL"/>
    <property type="match status" value="1"/>
</dbReference>
<organism evidence="3 4">
    <name type="scientific">Helicobacter apodemus</name>
    <dbReference type="NCBI Taxonomy" id="135569"/>
    <lineage>
        <taxon>Bacteria</taxon>
        <taxon>Pseudomonadati</taxon>
        <taxon>Campylobacterota</taxon>
        <taxon>Epsilonproteobacteria</taxon>
        <taxon>Campylobacterales</taxon>
        <taxon>Helicobacteraceae</taxon>
        <taxon>Helicobacter</taxon>
    </lineage>
</organism>
<dbReference type="InterPro" id="IPR003788">
    <property type="entry name" value="NDUFAF7"/>
</dbReference>
<name>A0A4U8UI72_9HELI</name>
<keyword evidence="1" id="KW-0489">Methyltransferase</keyword>
<keyword evidence="2" id="KW-0808">Transferase</keyword>
<dbReference type="GO" id="GO:0035243">
    <property type="term" value="F:protein-arginine omega-N symmetric methyltransferase activity"/>
    <property type="evidence" value="ECO:0007669"/>
    <property type="project" value="TreeGrafter"/>
</dbReference>
<protein>
    <recommendedName>
        <fullName evidence="5">SAM-dependent methyltransferase</fullName>
    </recommendedName>
</protein>
<evidence type="ECO:0008006" key="5">
    <source>
        <dbReference type="Google" id="ProtNLM"/>
    </source>
</evidence>
<evidence type="ECO:0000313" key="4">
    <source>
        <dbReference type="Proteomes" id="UP000029920"/>
    </source>
</evidence>
<dbReference type="Proteomes" id="UP000029920">
    <property type="component" value="Unassembled WGS sequence"/>
</dbReference>
<dbReference type="EMBL" id="JRPC02000015">
    <property type="protein sequence ID" value="TLE15625.1"/>
    <property type="molecule type" value="Genomic_DNA"/>
</dbReference>
<dbReference type="RefSeq" id="WP_138155208.1">
    <property type="nucleotide sequence ID" value="NZ_JRPC02000015.1"/>
</dbReference>
<dbReference type="SUPFAM" id="SSF53335">
    <property type="entry name" value="S-adenosyl-L-methionine-dependent methyltransferases"/>
    <property type="match status" value="1"/>
</dbReference>
<dbReference type="AlphaFoldDB" id="A0A4U8UI72"/>
<sequence length="334" mass="39311">MQSFGEFMQKWLYGESGYYRNLHIGKEGDFYTSVSVSEFFGYTLGYYLQEQLNSLQNQKIAIVEIGAERGNLISDIAFFLKENFLNFHKIDFLILEPLKSLHNIQNQTFLQKIDSKNLLIVEDFQSIKSLHYDFIFYCSNELLDAFPCELYYQGQIAFIEDNILSFKKAPKPIEQIAQKFHLQISEIPLYIEEFIKNCNDCAKHWMFLTFDYGSLETRNEFSLRLFEKHSTKNLFISPKSTEYDKSFLESFNKCDITYDVNFTIWNNYFETIGAKKLFCHRQNRALVDMGLDKVGEWYIAKYGLQSFMKHSAKIRTLLEPGLLGERFLGMAFVK</sequence>
<gene>
    <name evidence="3" type="ORF">LS72_006720</name>
</gene>
<proteinExistence type="predicted"/>
<dbReference type="InterPro" id="IPR029063">
    <property type="entry name" value="SAM-dependent_MTases_sf"/>
</dbReference>
<dbReference type="GO" id="GO:0032259">
    <property type="term" value="P:methylation"/>
    <property type="evidence" value="ECO:0007669"/>
    <property type="project" value="UniProtKB-KW"/>
</dbReference>
<reference evidence="3 4" key="1">
    <citation type="journal article" date="2014" name="Genome Announc.">
        <title>Draft genome sequences of eight enterohepatic helicobacter species isolated from both laboratory and wild rodents.</title>
        <authorList>
            <person name="Sheh A."/>
            <person name="Shen Z."/>
            <person name="Fox J.G."/>
        </authorList>
    </citation>
    <scope>NUCLEOTIDE SEQUENCE [LARGE SCALE GENOMIC DNA]</scope>
    <source>
        <strain evidence="3 4">MIT-03-7007</strain>
    </source>
</reference>
<dbReference type="Gene3D" id="3.40.50.12710">
    <property type="match status" value="1"/>
</dbReference>
<dbReference type="InterPro" id="IPR038375">
    <property type="entry name" value="NDUFAF7_sf"/>
</dbReference>
<dbReference type="PANTHER" id="PTHR12049:SF7">
    <property type="entry name" value="PROTEIN ARGININE METHYLTRANSFERASE NDUFAF7, MITOCHONDRIAL"/>
    <property type="match status" value="1"/>
</dbReference>
<keyword evidence="4" id="KW-1185">Reference proteome</keyword>
<accession>A0A4U8UI72</accession>
<evidence type="ECO:0000313" key="3">
    <source>
        <dbReference type="EMBL" id="TLE15625.1"/>
    </source>
</evidence>
<evidence type="ECO:0000256" key="1">
    <source>
        <dbReference type="ARBA" id="ARBA00022603"/>
    </source>
</evidence>